<keyword evidence="4 10" id="KW-1133">Transmembrane helix</keyword>
<keyword evidence="3 10" id="KW-0812">Transmembrane</keyword>
<dbReference type="InterPro" id="IPR038550">
    <property type="entry name" value="GPCR_3_9-Cys_sf"/>
</dbReference>
<organism evidence="12 13">
    <name type="scientific">Lymnaea stagnalis</name>
    <name type="common">Great pond snail</name>
    <name type="synonym">Helix stagnalis</name>
    <dbReference type="NCBI Taxonomy" id="6523"/>
    <lineage>
        <taxon>Eukaryota</taxon>
        <taxon>Metazoa</taxon>
        <taxon>Spiralia</taxon>
        <taxon>Lophotrochozoa</taxon>
        <taxon>Mollusca</taxon>
        <taxon>Gastropoda</taxon>
        <taxon>Heterobranchia</taxon>
        <taxon>Euthyneura</taxon>
        <taxon>Panpulmonata</taxon>
        <taxon>Hygrophila</taxon>
        <taxon>Lymnaeoidea</taxon>
        <taxon>Lymnaeidae</taxon>
        <taxon>Lymnaea</taxon>
    </lineage>
</organism>
<feature type="non-terminal residue" evidence="12">
    <location>
        <position position="637"/>
    </location>
</feature>
<feature type="non-terminal residue" evidence="12">
    <location>
        <position position="1"/>
    </location>
</feature>
<dbReference type="SUPFAM" id="SSF53822">
    <property type="entry name" value="Periplasmic binding protein-like I"/>
    <property type="match status" value="1"/>
</dbReference>
<evidence type="ECO:0000256" key="6">
    <source>
        <dbReference type="ARBA" id="ARBA00023136"/>
    </source>
</evidence>
<comment type="caution">
    <text evidence="12">The sequence shown here is derived from an EMBL/GenBank/DDBJ whole genome shotgun (WGS) entry which is preliminary data.</text>
</comment>
<dbReference type="InterPro" id="IPR001828">
    <property type="entry name" value="ANF_lig-bd_rcpt"/>
</dbReference>
<comment type="subcellular location">
    <subcellularLocation>
        <location evidence="1">Cell membrane</location>
        <topology evidence="1">Multi-pass membrane protein</topology>
    </subcellularLocation>
</comment>
<feature type="transmembrane region" description="Helical" evidence="10">
    <location>
        <begin position="495"/>
        <end position="514"/>
    </location>
</feature>
<evidence type="ECO:0000256" key="7">
    <source>
        <dbReference type="ARBA" id="ARBA00023170"/>
    </source>
</evidence>
<evidence type="ECO:0000256" key="1">
    <source>
        <dbReference type="ARBA" id="ARBA00004651"/>
    </source>
</evidence>
<evidence type="ECO:0000256" key="4">
    <source>
        <dbReference type="ARBA" id="ARBA00022989"/>
    </source>
</evidence>
<sequence length="637" mass="73367">QSLYPNFARVIAPDKYLVYAALSYLKLNNWTYFSVIFQRSRKNHGIYLFLREAVFQKKMCISRKLELRAEDNITGLLVNMMHDPLASRIVFVIGNDDMTLAINRAIVEANAEGQFVWVGTDFWADFIFKDEAPRGTLGLHYHGMEMEEFKKHLTSLDEKNRNPWFVDAMTEIHGCNITACIKSMMAEKVKNLAMLLSLAVDAVGVLAHGLSTFLAHFCPGALGATAALCFEEHRLHFYAFVMNTSFDGYSGHIHFDNFGNALESYSVIQSAYNIETKPITLAHYEIKKDKTTQFRGISWTKMKIPKSRLRPETFCEKPCSASAYRYYTTRCCWSCKDCQENERVSDSLQSCQMCSQFYWPRIDSENKTRQCAPLRPNYYTWSSTVPDILITFATLGIVATFCMLIMFCTEKHKAIIKAASIEISIIQLVFIQLGFLTVPILFIFKPSVVSCTIIVILFTISFNVLYLTMLIKAIRVYRIFMSSRRRTKVTFTSPRVQILFCLAFLSFEITRFFLINQFHPVGADVFQPDLSVDYVELSCTLPMAHLIPFFMFDLFLLFWCSIFAFKTQTLPQEFKESRFVSMCVITTLLMWGVFVPSYFTVVRRQMQVFIIAVAIIINHTTAIAFLFVPRIIALRYI</sequence>
<proteinExistence type="predicted"/>
<dbReference type="PRINTS" id="PR00248">
    <property type="entry name" value="GPCRMGR"/>
</dbReference>
<dbReference type="EMBL" id="CAXITT010000524">
    <property type="protein sequence ID" value="CAL1543094.1"/>
    <property type="molecule type" value="Genomic_DNA"/>
</dbReference>
<dbReference type="CDD" id="cd13953">
    <property type="entry name" value="7tm_classC_mGluR-like"/>
    <property type="match status" value="1"/>
</dbReference>
<dbReference type="InterPro" id="IPR028082">
    <property type="entry name" value="Peripla_BP_I"/>
</dbReference>
<dbReference type="AlphaFoldDB" id="A0AAV2I9X8"/>
<feature type="transmembrane region" description="Helical" evidence="10">
    <location>
        <begin position="447"/>
        <end position="474"/>
    </location>
</feature>
<keyword evidence="8" id="KW-0325">Glycoprotein</keyword>
<evidence type="ECO:0000256" key="5">
    <source>
        <dbReference type="ARBA" id="ARBA00023040"/>
    </source>
</evidence>
<evidence type="ECO:0000256" key="8">
    <source>
        <dbReference type="ARBA" id="ARBA00023180"/>
    </source>
</evidence>
<keyword evidence="5" id="KW-0297">G-protein coupled receptor</keyword>
<evidence type="ECO:0000256" key="3">
    <source>
        <dbReference type="ARBA" id="ARBA00022692"/>
    </source>
</evidence>
<keyword evidence="9" id="KW-0807">Transducer</keyword>
<dbReference type="Gene3D" id="2.10.50.30">
    <property type="entry name" value="GPCR, family 3, nine cysteines domain"/>
    <property type="match status" value="1"/>
</dbReference>
<evidence type="ECO:0000313" key="13">
    <source>
        <dbReference type="Proteomes" id="UP001497497"/>
    </source>
</evidence>
<dbReference type="PROSITE" id="PS50259">
    <property type="entry name" value="G_PROTEIN_RECEP_F3_4"/>
    <property type="match status" value="1"/>
</dbReference>
<feature type="transmembrane region" description="Helical" evidence="10">
    <location>
        <begin position="579"/>
        <end position="599"/>
    </location>
</feature>
<reference evidence="12 13" key="1">
    <citation type="submission" date="2024-04" db="EMBL/GenBank/DDBJ databases">
        <authorList>
            <consortium name="Genoscope - CEA"/>
            <person name="William W."/>
        </authorList>
    </citation>
    <scope>NUCLEOTIDE SEQUENCE [LARGE SCALE GENOMIC DNA]</scope>
</reference>
<evidence type="ECO:0000259" key="11">
    <source>
        <dbReference type="PROSITE" id="PS50259"/>
    </source>
</evidence>
<evidence type="ECO:0000256" key="2">
    <source>
        <dbReference type="ARBA" id="ARBA00022475"/>
    </source>
</evidence>
<dbReference type="InterPro" id="IPR000337">
    <property type="entry name" value="GPCR_3"/>
</dbReference>
<dbReference type="Pfam" id="PF01094">
    <property type="entry name" value="ANF_receptor"/>
    <property type="match status" value="1"/>
</dbReference>
<feature type="transmembrane region" description="Helical" evidence="10">
    <location>
        <begin position="546"/>
        <end position="567"/>
    </location>
</feature>
<dbReference type="Proteomes" id="UP001497497">
    <property type="component" value="Unassembled WGS sequence"/>
</dbReference>
<name>A0AAV2I9X8_LYMST</name>
<dbReference type="GO" id="GO:0004930">
    <property type="term" value="F:G protein-coupled receptor activity"/>
    <property type="evidence" value="ECO:0007669"/>
    <property type="project" value="UniProtKB-KW"/>
</dbReference>
<dbReference type="Gene3D" id="3.40.50.2300">
    <property type="match status" value="2"/>
</dbReference>
<keyword evidence="13" id="KW-1185">Reference proteome</keyword>
<keyword evidence="6 10" id="KW-0472">Membrane</keyword>
<evidence type="ECO:0000256" key="9">
    <source>
        <dbReference type="ARBA" id="ARBA00023224"/>
    </source>
</evidence>
<feature type="transmembrane region" description="Helical" evidence="10">
    <location>
        <begin position="605"/>
        <end position="628"/>
    </location>
</feature>
<protein>
    <recommendedName>
        <fullName evidence="11">G-protein coupled receptors family 3 profile domain-containing protein</fullName>
    </recommendedName>
</protein>
<dbReference type="Pfam" id="PF00003">
    <property type="entry name" value="7tm_3"/>
    <property type="match status" value="1"/>
</dbReference>
<keyword evidence="7" id="KW-0675">Receptor</keyword>
<dbReference type="InterPro" id="IPR050726">
    <property type="entry name" value="mGluR"/>
</dbReference>
<dbReference type="GO" id="GO:0005886">
    <property type="term" value="C:plasma membrane"/>
    <property type="evidence" value="ECO:0007669"/>
    <property type="project" value="UniProtKB-SubCell"/>
</dbReference>
<feature type="transmembrane region" description="Helical" evidence="10">
    <location>
        <begin position="388"/>
        <end position="409"/>
    </location>
</feature>
<evidence type="ECO:0000313" key="12">
    <source>
        <dbReference type="EMBL" id="CAL1543094.1"/>
    </source>
</evidence>
<evidence type="ECO:0000256" key="10">
    <source>
        <dbReference type="SAM" id="Phobius"/>
    </source>
</evidence>
<gene>
    <name evidence="12" type="ORF">GSLYS_00016628001</name>
</gene>
<feature type="transmembrane region" description="Helical" evidence="10">
    <location>
        <begin position="421"/>
        <end position="441"/>
    </location>
</feature>
<feature type="domain" description="G-protein coupled receptors family 3 profile" evidence="11">
    <location>
        <begin position="385"/>
        <end position="637"/>
    </location>
</feature>
<accession>A0AAV2I9X8</accession>
<keyword evidence="2" id="KW-1003">Cell membrane</keyword>
<dbReference type="PANTHER" id="PTHR24060">
    <property type="entry name" value="METABOTROPIC GLUTAMATE RECEPTOR"/>
    <property type="match status" value="1"/>
</dbReference>
<dbReference type="InterPro" id="IPR017978">
    <property type="entry name" value="GPCR_3_C"/>
</dbReference>